<dbReference type="InterPro" id="IPR006616">
    <property type="entry name" value="DM9_repeat"/>
</dbReference>
<feature type="chain" id="PRO_5035424054" evidence="1">
    <location>
        <begin position="24"/>
        <end position="213"/>
    </location>
</feature>
<evidence type="ECO:0000313" key="2">
    <source>
        <dbReference type="EMBL" id="KAF2879582.1"/>
    </source>
</evidence>
<accession>A0A8K0FXB8</accession>
<feature type="signal peptide" evidence="1">
    <location>
        <begin position="1"/>
        <end position="23"/>
    </location>
</feature>
<sequence length="213" mass="24075">MIALMSVLSVFANICLLFKTGHTRSYTEVYSWRDYYGEVPHDAIFAGFDKSHKPLYLGQVLYKDNIIAGKIIEGDENIHVEYFDVEYTLNKNVKVLCSHQPEKLGWIPSNKTEVPHLSQNRILIRGGFEPSCVTYLGRLSPVNNVTNVGKVMCCKGNDSCYGLYTTSHGTGQLHEVFEILAYVEDKPNTIIRVGTSAKGEDQRKLFLDVILDY</sequence>
<dbReference type="Proteomes" id="UP000801492">
    <property type="component" value="Unassembled WGS sequence"/>
</dbReference>
<dbReference type="AlphaFoldDB" id="A0A8K0FXB8"/>
<name>A0A8K0FXB8_IGNLU</name>
<protein>
    <submittedName>
        <fullName evidence="2">Uncharacterized protein</fullName>
    </submittedName>
</protein>
<evidence type="ECO:0000256" key="1">
    <source>
        <dbReference type="SAM" id="SignalP"/>
    </source>
</evidence>
<gene>
    <name evidence="2" type="ORF">ILUMI_26581</name>
</gene>
<reference evidence="2" key="1">
    <citation type="submission" date="2019-08" db="EMBL/GenBank/DDBJ databases">
        <title>The genome of the North American firefly Photinus pyralis.</title>
        <authorList>
            <consortium name="Photinus pyralis genome working group"/>
            <person name="Fallon T.R."/>
            <person name="Sander Lower S.E."/>
            <person name="Weng J.-K."/>
        </authorList>
    </citation>
    <scope>NUCLEOTIDE SEQUENCE</scope>
    <source>
        <strain evidence="2">TRF0915ILg1</strain>
        <tissue evidence="2">Whole body</tissue>
    </source>
</reference>
<evidence type="ECO:0000313" key="3">
    <source>
        <dbReference type="Proteomes" id="UP000801492"/>
    </source>
</evidence>
<comment type="caution">
    <text evidence="2">The sequence shown here is derived from an EMBL/GenBank/DDBJ whole genome shotgun (WGS) entry which is preliminary data.</text>
</comment>
<dbReference type="Pfam" id="PF11901">
    <property type="entry name" value="DM9"/>
    <property type="match status" value="1"/>
</dbReference>
<dbReference type="PANTHER" id="PTHR31649:SF10">
    <property type="entry name" value="IP19903P-RELATED"/>
    <property type="match status" value="1"/>
</dbReference>
<proteinExistence type="predicted"/>
<dbReference type="EMBL" id="VTPC01091135">
    <property type="protein sequence ID" value="KAF2879582.1"/>
    <property type="molecule type" value="Genomic_DNA"/>
</dbReference>
<keyword evidence="3" id="KW-1185">Reference proteome</keyword>
<organism evidence="2 3">
    <name type="scientific">Ignelater luminosus</name>
    <name type="common">Cucubano</name>
    <name type="synonym">Pyrophorus luminosus</name>
    <dbReference type="NCBI Taxonomy" id="2038154"/>
    <lineage>
        <taxon>Eukaryota</taxon>
        <taxon>Metazoa</taxon>
        <taxon>Ecdysozoa</taxon>
        <taxon>Arthropoda</taxon>
        <taxon>Hexapoda</taxon>
        <taxon>Insecta</taxon>
        <taxon>Pterygota</taxon>
        <taxon>Neoptera</taxon>
        <taxon>Endopterygota</taxon>
        <taxon>Coleoptera</taxon>
        <taxon>Polyphaga</taxon>
        <taxon>Elateriformia</taxon>
        <taxon>Elateroidea</taxon>
        <taxon>Elateridae</taxon>
        <taxon>Agrypninae</taxon>
        <taxon>Pyrophorini</taxon>
        <taxon>Ignelater</taxon>
    </lineage>
</organism>
<dbReference type="PANTHER" id="PTHR31649">
    <property type="entry name" value="AGAP009604-PA"/>
    <property type="match status" value="1"/>
</dbReference>
<keyword evidence="1" id="KW-0732">Signal</keyword>
<dbReference type="OrthoDB" id="10387445at2759"/>